<keyword evidence="6" id="KW-0597">Phosphoprotein</keyword>
<dbReference type="STRING" id="1348853.LK12_00305"/>
<dbReference type="Gene3D" id="3.40.50.180">
    <property type="entry name" value="Methylesterase CheB, C-terminal domain"/>
    <property type="match status" value="1"/>
</dbReference>
<dbReference type="EMBL" id="JTDI01000001">
    <property type="protein sequence ID" value="KHK93598.1"/>
    <property type="molecule type" value="Genomic_DNA"/>
</dbReference>
<evidence type="ECO:0000313" key="9">
    <source>
        <dbReference type="EMBL" id="KHK93598.1"/>
    </source>
</evidence>
<dbReference type="InterPro" id="IPR001789">
    <property type="entry name" value="Sig_transdc_resp-reg_receiver"/>
</dbReference>
<accession>A0A0B1ZWQ8</accession>
<keyword evidence="10" id="KW-1185">Reference proteome</keyword>
<dbReference type="InterPro" id="IPR011006">
    <property type="entry name" value="CheY-like_superfamily"/>
</dbReference>
<sequence length="341" mass="35354">MIIDDSLVARTALRRMLDGVADLDVTALASTAENALETLRRCRVDVILLDLDMPGMGGLEALPQIIERGRGARILVVSSLTVDGAEHTLAALSQGAADTLPKPEARGLRDGYREILIGKIRTLGRAAQEPIPASVVPVRAPQPRSSRPAGALAIGASTGGIHALTSLFAALPSRLGIPIFVTQHLPSRFIPAFARQLQSASGCHTVVAEHGMFVERNCIVIAPGDAHLTLDNRSGRLTVQLDRTPAPSGCMPSVDPMFHSLADAIGDQALGIVLSGMGRDGTEGAASIVAAGGTILAQDELTCAVWGMPRAVAEAGLASAILPPGEIASRITASVGFAVCR</sequence>
<dbReference type="GO" id="GO:0006935">
    <property type="term" value="P:chemotaxis"/>
    <property type="evidence" value="ECO:0007669"/>
    <property type="project" value="UniProtKB-UniRule"/>
</dbReference>
<dbReference type="PROSITE" id="PS50122">
    <property type="entry name" value="CHEB"/>
    <property type="match status" value="1"/>
</dbReference>
<dbReference type="SMART" id="SM00448">
    <property type="entry name" value="REC"/>
    <property type="match status" value="1"/>
</dbReference>
<feature type="domain" description="CheB-type methylesterase" evidence="8">
    <location>
        <begin position="143"/>
        <end position="338"/>
    </location>
</feature>
<evidence type="ECO:0000256" key="3">
    <source>
        <dbReference type="ARBA" id="ARBA00039140"/>
    </source>
</evidence>
<evidence type="ECO:0000259" key="8">
    <source>
        <dbReference type="PROSITE" id="PS50122"/>
    </source>
</evidence>
<dbReference type="PANTHER" id="PTHR42872:SF3">
    <property type="entry name" value="PROTEIN-GLUTAMATE METHYLESTERASE_PROTEIN-GLUTAMINE GLUTAMINASE 1"/>
    <property type="match status" value="1"/>
</dbReference>
<feature type="active site" evidence="5">
    <location>
        <position position="184"/>
    </location>
</feature>
<evidence type="ECO:0000256" key="1">
    <source>
        <dbReference type="ARBA" id="ARBA00022500"/>
    </source>
</evidence>
<reference evidence="9 10" key="1">
    <citation type="submission" date="2014-10" db="EMBL/GenBank/DDBJ databases">
        <title>Genome sequence of Novosphingobium malaysiense MUSC 273(T).</title>
        <authorList>
            <person name="Lee L.-H."/>
        </authorList>
    </citation>
    <scope>NUCLEOTIDE SEQUENCE [LARGE SCALE GENOMIC DNA]</scope>
    <source>
        <strain evidence="9 10">MUSC 273</strain>
    </source>
</reference>
<dbReference type="GO" id="GO:0005737">
    <property type="term" value="C:cytoplasm"/>
    <property type="evidence" value="ECO:0007669"/>
    <property type="project" value="InterPro"/>
</dbReference>
<proteinExistence type="predicted"/>
<dbReference type="PROSITE" id="PS50110">
    <property type="entry name" value="RESPONSE_REGULATORY"/>
    <property type="match status" value="1"/>
</dbReference>
<feature type="domain" description="Response regulatory" evidence="7">
    <location>
        <begin position="1"/>
        <end position="117"/>
    </location>
</feature>
<dbReference type="SUPFAM" id="SSF52172">
    <property type="entry name" value="CheY-like"/>
    <property type="match status" value="1"/>
</dbReference>
<feature type="active site" evidence="5">
    <location>
        <position position="157"/>
    </location>
</feature>
<keyword evidence="1 5" id="KW-0145">Chemotaxis</keyword>
<dbReference type="CDD" id="cd16432">
    <property type="entry name" value="CheB_Rec"/>
    <property type="match status" value="1"/>
</dbReference>
<dbReference type="Pfam" id="PF00072">
    <property type="entry name" value="Response_reg"/>
    <property type="match status" value="1"/>
</dbReference>
<dbReference type="EC" id="3.1.1.61" evidence="3"/>
<dbReference type="Pfam" id="PF01339">
    <property type="entry name" value="CheB_methylest"/>
    <property type="match status" value="1"/>
</dbReference>
<dbReference type="PIRSF" id="PIRSF000876">
    <property type="entry name" value="RR_chemtxs_CheB"/>
    <property type="match status" value="1"/>
</dbReference>
<feature type="active site" evidence="5">
    <location>
        <position position="280"/>
    </location>
</feature>
<dbReference type="NCBIfam" id="NF001965">
    <property type="entry name" value="PRK00742.1"/>
    <property type="match status" value="1"/>
</dbReference>
<evidence type="ECO:0000259" key="7">
    <source>
        <dbReference type="PROSITE" id="PS50110"/>
    </source>
</evidence>
<keyword evidence="2 5" id="KW-0378">Hydrolase</keyword>
<dbReference type="InterPro" id="IPR035909">
    <property type="entry name" value="CheB_C"/>
</dbReference>
<dbReference type="InterPro" id="IPR008248">
    <property type="entry name" value="CheB-like"/>
</dbReference>
<name>A0A0B1ZWQ8_9SPHN</name>
<evidence type="ECO:0000256" key="4">
    <source>
        <dbReference type="ARBA" id="ARBA00048267"/>
    </source>
</evidence>
<dbReference type="SUPFAM" id="SSF52738">
    <property type="entry name" value="Methylesterase CheB, C-terminal domain"/>
    <property type="match status" value="1"/>
</dbReference>
<dbReference type="RefSeq" id="WP_039279930.1">
    <property type="nucleotide sequence ID" value="NZ_JTDI01000001.1"/>
</dbReference>
<gene>
    <name evidence="9" type="ORF">LK12_00305</name>
</gene>
<dbReference type="Gene3D" id="3.40.50.2300">
    <property type="match status" value="1"/>
</dbReference>
<dbReference type="GO" id="GO:0000156">
    <property type="term" value="F:phosphorelay response regulator activity"/>
    <property type="evidence" value="ECO:0007669"/>
    <property type="project" value="InterPro"/>
</dbReference>
<evidence type="ECO:0000256" key="5">
    <source>
        <dbReference type="PROSITE-ProRule" id="PRU00050"/>
    </source>
</evidence>
<evidence type="ECO:0000256" key="6">
    <source>
        <dbReference type="PROSITE-ProRule" id="PRU00169"/>
    </source>
</evidence>
<evidence type="ECO:0000256" key="2">
    <source>
        <dbReference type="ARBA" id="ARBA00022801"/>
    </source>
</evidence>
<comment type="catalytic activity">
    <reaction evidence="4">
        <text>[protein]-L-glutamate 5-O-methyl ester + H2O = L-glutamyl-[protein] + methanol + H(+)</text>
        <dbReference type="Rhea" id="RHEA:23236"/>
        <dbReference type="Rhea" id="RHEA-COMP:10208"/>
        <dbReference type="Rhea" id="RHEA-COMP:10311"/>
        <dbReference type="ChEBI" id="CHEBI:15377"/>
        <dbReference type="ChEBI" id="CHEBI:15378"/>
        <dbReference type="ChEBI" id="CHEBI:17790"/>
        <dbReference type="ChEBI" id="CHEBI:29973"/>
        <dbReference type="ChEBI" id="CHEBI:82795"/>
        <dbReference type="EC" id="3.1.1.61"/>
    </reaction>
</comment>
<dbReference type="AlphaFoldDB" id="A0A0B1ZWQ8"/>
<comment type="caution">
    <text evidence="9">The sequence shown here is derived from an EMBL/GenBank/DDBJ whole genome shotgun (WGS) entry which is preliminary data.</text>
</comment>
<dbReference type="CDD" id="cd17541">
    <property type="entry name" value="REC_CheB-like"/>
    <property type="match status" value="1"/>
</dbReference>
<organism evidence="9 10">
    <name type="scientific">Novosphingobium malaysiense</name>
    <dbReference type="NCBI Taxonomy" id="1348853"/>
    <lineage>
        <taxon>Bacteria</taxon>
        <taxon>Pseudomonadati</taxon>
        <taxon>Pseudomonadota</taxon>
        <taxon>Alphaproteobacteria</taxon>
        <taxon>Sphingomonadales</taxon>
        <taxon>Sphingomonadaceae</taxon>
        <taxon>Novosphingobium</taxon>
    </lineage>
</organism>
<dbReference type="Proteomes" id="UP000031057">
    <property type="component" value="Unassembled WGS sequence"/>
</dbReference>
<dbReference type="InterPro" id="IPR000673">
    <property type="entry name" value="Sig_transdc_resp-reg_Me-estase"/>
</dbReference>
<dbReference type="GO" id="GO:0008984">
    <property type="term" value="F:protein-glutamate methylesterase activity"/>
    <property type="evidence" value="ECO:0007669"/>
    <property type="project" value="UniProtKB-EC"/>
</dbReference>
<feature type="modified residue" description="4-aspartylphosphate" evidence="6">
    <location>
        <position position="50"/>
    </location>
</feature>
<protein>
    <recommendedName>
        <fullName evidence="3">protein-glutamate methylesterase</fullName>
        <ecNumber evidence="3">3.1.1.61</ecNumber>
    </recommendedName>
</protein>
<dbReference type="OrthoDB" id="9793421at2"/>
<dbReference type="PANTHER" id="PTHR42872">
    <property type="entry name" value="PROTEIN-GLUTAMATE METHYLESTERASE/PROTEIN-GLUTAMINE GLUTAMINASE"/>
    <property type="match status" value="1"/>
</dbReference>
<evidence type="ECO:0000313" key="10">
    <source>
        <dbReference type="Proteomes" id="UP000031057"/>
    </source>
</evidence>